<comment type="caution">
    <text evidence="1">The sequence shown here is derived from an EMBL/GenBank/DDBJ whole genome shotgun (WGS) entry which is preliminary data.</text>
</comment>
<sequence>MTRVRTDISSTLVTSLVSHKDDCRASIILSINLLTSCYVTSFSCKRNQNQRPNRPSGLSDCPVVMGPTNVPRHETSHLQTRVRCGGNIFSVSLVIVVLAEQQLAAADERPITRRRVRTSSSPLVTRRFVVRTSPVETVCWSPTFTCDIRPPGVDGVEWKEDFTCRDQGSSPEG</sequence>
<protein>
    <submittedName>
        <fullName evidence="1">Uncharacterized protein</fullName>
    </submittedName>
</protein>
<dbReference type="Proteomes" id="UP000438429">
    <property type="component" value="Unassembled WGS sequence"/>
</dbReference>
<evidence type="ECO:0000313" key="2">
    <source>
        <dbReference type="Proteomes" id="UP000438429"/>
    </source>
</evidence>
<dbReference type="EMBL" id="VEVO01000015">
    <property type="protein sequence ID" value="KAF0030920.1"/>
    <property type="molecule type" value="Genomic_DNA"/>
</dbReference>
<reference evidence="1 2" key="1">
    <citation type="submission" date="2019-06" db="EMBL/GenBank/DDBJ databases">
        <title>Draft genomes of female and male turbot (Scophthalmus maximus).</title>
        <authorList>
            <person name="Xu H."/>
            <person name="Xu X.-W."/>
            <person name="Shao C."/>
            <person name="Chen S."/>
        </authorList>
    </citation>
    <scope>NUCLEOTIDE SEQUENCE [LARGE SCALE GENOMIC DNA]</scope>
    <source>
        <strain evidence="1">Ysfricsl-2016a</strain>
        <tissue evidence="1">Blood</tissue>
    </source>
</reference>
<organism evidence="1 2">
    <name type="scientific">Scophthalmus maximus</name>
    <name type="common">Turbot</name>
    <name type="synonym">Psetta maxima</name>
    <dbReference type="NCBI Taxonomy" id="52904"/>
    <lineage>
        <taxon>Eukaryota</taxon>
        <taxon>Metazoa</taxon>
        <taxon>Chordata</taxon>
        <taxon>Craniata</taxon>
        <taxon>Vertebrata</taxon>
        <taxon>Euteleostomi</taxon>
        <taxon>Actinopterygii</taxon>
        <taxon>Neopterygii</taxon>
        <taxon>Teleostei</taxon>
        <taxon>Neoteleostei</taxon>
        <taxon>Acanthomorphata</taxon>
        <taxon>Carangaria</taxon>
        <taxon>Pleuronectiformes</taxon>
        <taxon>Pleuronectoidei</taxon>
        <taxon>Scophthalmidae</taxon>
        <taxon>Scophthalmus</taxon>
    </lineage>
</organism>
<proteinExistence type="predicted"/>
<accession>A0A6A4SGA6</accession>
<gene>
    <name evidence="1" type="ORF">F2P81_017651</name>
</gene>
<evidence type="ECO:0000313" key="1">
    <source>
        <dbReference type="EMBL" id="KAF0030920.1"/>
    </source>
</evidence>
<dbReference type="AlphaFoldDB" id="A0A6A4SGA6"/>
<name>A0A6A4SGA6_SCOMX</name>